<proteinExistence type="predicted"/>
<accession>A0A6J7BMC6</accession>
<name>A0A6J7BMC6_9ZZZZ</name>
<dbReference type="EMBL" id="CAFBAA010000055">
    <property type="protein sequence ID" value="CAB4845318.1"/>
    <property type="molecule type" value="Genomic_DNA"/>
</dbReference>
<gene>
    <name evidence="1" type="ORF">UFOPK3266_01540</name>
</gene>
<reference evidence="1" key="1">
    <citation type="submission" date="2020-05" db="EMBL/GenBank/DDBJ databases">
        <authorList>
            <person name="Chiriac C."/>
            <person name="Salcher M."/>
            <person name="Ghai R."/>
            <person name="Kavagutti S V."/>
        </authorList>
    </citation>
    <scope>NUCLEOTIDE SEQUENCE</scope>
</reference>
<protein>
    <submittedName>
        <fullName evidence="1">Unannotated protein</fullName>
    </submittedName>
</protein>
<organism evidence="1">
    <name type="scientific">freshwater metagenome</name>
    <dbReference type="NCBI Taxonomy" id="449393"/>
    <lineage>
        <taxon>unclassified sequences</taxon>
        <taxon>metagenomes</taxon>
        <taxon>ecological metagenomes</taxon>
    </lineage>
</organism>
<sequence length="246" mass="27985">MLKNFKQPDEVYAIYYNHVDKPWAKKFFQDNDGASWWNWSVDYACPSENNCEIASGGNLQNWKGFVQTGVPNSPWWSDRAQYGEQDIHEFIHVVQSYQQNFKWGNWTDTIPVWLSEGQATLFQKIGWNRTLNSYKLNQVNQIKKFSPTDSLKDFSPANVLIFYDLLTPGKNPDLVTANPAMHQYAYSLGYATVEALAAIGGFDSTMELVRQSVTGTPFNQAFKNIYGIEWAAAAPILAEVVSKQSK</sequence>
<dbReference type="AlphaFoldDB" id="A0A6J7BMC6"/>
<evidence type="ECO:0000313" key="1">
    <source>
        <dbReference type="EMBL" id="CAB4845318.1"/>
    </source>
</evidence>